<dbReference type="EMBL" id="CM015724">
    <property type="protein sequence ID" value="KAF3698468.1"/>
    <property type="molecule type" value="Genomic_DNA"/>
</dbReference>
<keyword evidence="2" id="KW-1185">Reference proteome</keyword>
<gene>
    <name evidence="1" type="ORF">EXN66_Car014149</name>
</gene>
<proteinExistence type="predicted"/>
<evidence type="ECO:0000313" key="2">
    <source>
        <dbReference type="Proteomes" id="UP000503349"/>
    </source>
</evidence>
<reference evidence="1 2" key="1">
    <citation type="submission" date="2019-02" db="EMBL/GenBank/DDBJ databases">
        <title>Opniocepnalus argus genome.</title>
        <authorList>
            <person name="Zhou C."/>
            <person name="Xiao S."/>
        </authorList>
    </citation>
    <scope>NUCLEOTIDE SEQUENCE [LARGE SCALE GENOMIC DNA]</scope>
    <source>
        <strain evidence="1">OARG1902GOOAL</strain>
        <tissue evidence="1">Muscle</tissue>
    </source>
</reference>
<evidence type="ECO:0000313" key="1">
    <source>
        <dbReference type="EMBL" id="KAF3698468.1"/>
    </source>
</evidence>
<accession>A0A6G1Q865</accession>
<dbReference type="AlphaFoldDB" id="A0A6G1Q865"/>
<reference evidence="2" key="2">
    <citation type="submission" date="2019-02" db="EMBL/GenBank/DDBJ databases">
        <title>Opniocepnalus argus Var Kimnra genome.</title>
        <authorList>
            <person name="Zhou C."/>
            <person name="Xiao S."/>
        </authorList>
    </citation>
    <scope>NUCLEOTIDE SEQUENCE [LARGE SCALE GENOMIC DNA]</scope>
</reference>
<sequence>MKTPAVSLLLNHRLVLKFSEDPVMTGSDVTLYCEKTNESNSLMKVSTHVLLVSMENLLRAG</sequence>
<organism evidence="1 2">
    <name type="scientific">Channa argus</name>
    <name type="common">Northern snakehead</name>
    <name type="synonym">Ophicephalus argus</name>
    <dbReference type="NCBI Taxonomy" id="215402"/>
    <lineage>
        <taxon>Eukaryota</taxon>
        <taxon>Metazoa</taxon>
        <taxon>Chordata</taxon>
        <taxon>Craniata</taxon>
        <taxon>Vertebrata</taxon>
        <taxon>Euteleostomi</taxon>
        <taxon>Actinopterygii</taxon>
        <taxon>Neopterygii</taxon>
        <taxon>Teleostei</taxon>
        <taxon>Neoteleostei</taxon>
        <taxon>Acanthomorphata</taxon>
        <taxon>Anabantaria</taxon>
        <taxon>Anabantiformes</taxon>
        <taxon>Channoidei</taxon>
        <taxon>Channidae</taxon>
        <taxon>Channa</taxon>
    </lineage>
</organism>
<name>A0A6G1Q865_CHAAH</name>
<dbReference type="Proteomes" id="UP000503349">
    <property type="component" value="Chromosome 13"/>
</dbReference>
<protein>
    <submittedName>
        <fullName evidence="1">Uncharacterized protein</fullName>
    </submittedName>
</protein>